<evidence type="ECO:0000259" key="3">
    <source>
        <dbReference type="Pfam" id="PF17106"/>
    </source>
</evidence>
<evidence type="ECO:0000259" key="2">
    <source>
        <dbReference type="Pfam" id="PF17100"/>
    </source>
</evidence>
<dbReference type="AlphaFoldDB" id="A0A2T4C655"/>
<dbReference type="InterPro" id="IPR031353">
    <property type="entry name" value="NACHT_sigma"/>
</dbReference>
<accession>A0A2T4C655</accession>
<evidence type="ECO:0008006" key="6">
    <source>
        <dbReference type="Google" id="ProtNLM"/>
    </source>
</evidence>
<evidence type="ECO:0000256" key="1">
    <source>
        <dbReference type="SAM" id="MobiDB-lite"/>
    </source>
</evidence>
<dbReference type="Proteomes" id="UP000240760">
    <property type="component" value="Unassembled WGS sequence"/>
</dbReference>
<organism evidence="4 5">
    <name type="scientific">Trichoderma longibrachiatum ATCC 18648</name>
    <dbReference type="NCBI Taxonomy" id="983965"/>
    <lineage>
        <taxon>Eukaryota</taxon>
        <taxon>Fungi</taxon>
        <taxon>Dikarya</taxon>
        <taxon>Ascomycota</taxon>
        <taxon>Pezizomycotina</taxon>
        <taxon>Sordariomycetes</taxon>
        <taxon>Hypocreomycetidae</taxon>
        <taxon>Hypocreales</taxon>
        <taxon>Hypocreaceae</taxon>
        <taxon>Trichoderma</taxon>
    </lineage>
</organism>
<feature type="compositionally biased region" description="Polar residues" evidence="1">
    <location>
        <begin position="375"/>
        <end position="387"/>
    </location>
</feature>
<dbReference type="STRING" id="983965.A0A2T4C655"/>
<feature type="compositionally biased region" description="Low complexity" evidence="1">
    <location>
        <begin position="388"/>
        <end position="401"/>
    </location>
</feature>
<protein>
    <recommendedName>
        <fullName evidence="6">NWD NACHT-NTPase N-terminal domain-containing protein</fullName>
    </recommendedName>
</protein>
<name>A0A2T4C655_TRILO</name>
<dbReference type="InterPro" id="IPR031359">
    <property type="entry name" value="NACHT_N"/>
</dbReference>
<feature type="region of interest" description="Disordered" evidence="1">
    <location>
        <begin position="375"/>
        <end position="403"/>
    </location>
</feature>
<dbReference type="OrthoDB" id="163438at2759"/>
<proteinExistence type="predicted"/>
<feature type="domain" description="NWD NACHT-NTPase N-terminal" evidence="2">
    <location>
        <begin position="93"/>
        <end position="331"/>
    </location>
</feature>
<feature type="region of interest" description="Disordered" evidence="1">
    <location>
        <begin position="23"/>
        <end position="57"/>
    </location>
</feature>
<dbReference type="Pfam" id="PF17106">
    <property type="entry name" value="NACHT_sigma"/>
    <property type="match status" value="1"/>
</dbReference>
<keyword evidence="5" id="KW-1185">Reference proteome</keyword>
<dbReference type="EMBL" id="KZ679131">
    <property type="protein sequence ID" value="PTB77033.1"/>
    <property type="molecule type" value="Genomic_DNA"/>
</dbReference>
<reference evidence="4 5" key="1">
    <citation type="submission" date="2016-07" db="EMBL/GenBank/DDBJ databases">
        <title>Multiple horizontal gene transfer events from other fungi enriched the ability of initially mycotrophic Trichoderma (Ascomycota) to feed on dead plant biomass.</title>
        <authorList>
            <consortium name="DOE Joint Genome Institute"/>
            <person name="Aerts A."/>
            <person name="Atanasova L."/>
            <person name="Chenthamara K."/>
            <person name="Zhang J."/>
            <person name="Grujic M."/>
            <person name="Henrissat B."/>
            <person name="Kuo A."/>
            <person name="Salamov A."/>
            <person name="Lipzen A."/>
            <person name="Labutti K."/>
            <person name="Barry K."/>
            <person name="Miao Y."/>
            <person name="Rahimi M.J."/>
            <person name="Shen Q."/>
            <person name="Grigoriev I.V."/>
            <person name="Kubicek C.P."/>
            <person name="Druzhinina I.S."/>
        </authorList>
    </citation>
    <scope>NUCLEOTIDE SEQUENCE [LARGE SCALE GENOMIC DNA]</scope>
    <source>
        <strain evidence="4 5">ATCC 18648</strain>
    </source>
</reference>
<feature type="domain" description="NACHT-NTPase sigma" evidence="3">
    <location>
        <begin position="377"/>
        <end position="416"/>
    </location>
</feature>
<sequence>MASRSIPRFKAKLGGFFKSRAEEDRLDSSKYVSTPRKPSRSPQPQGNPAPASQLALQPSTVAPLEVVSASTVTDDVAITGRLPEERSEPAKKSLWDRAYDGLKEENARLVQEYEELLSKELQADGASDDDISDTRPDDGSVKRENQIAGANPELRLEQLEQVASKGLQQLDEDRTRYSIFGHEFILRDRLTQATRFVQNIKAVIDEAVKASSEASLAWAGVCVILPVFMNPSIAEEASRDGCLYVTSRIQYYVKLESLVLSSKRSQESGLDAELEDRLITLYQQIIDFQIRTVRRIYLTRLARFKEDTVRHEDWKGMIARIQASEQAFGNDFKQVNDAAIRGELEALNSNAERFLADINTALVALLRESRTASSSYSFRNEGPGSQFNATGGTQNNVTGNGIQFSGSSFAGPVNFNGK</sequence>
<dbReference type="Pfam" id="PF17100">
    <property type="entry name" value="NACHT_N"/>
    <property type="match status" value="1"/>
</dbReference>
<evidence type="ECO:0000313" key="5">
    <source>
        <dbReference type="Proteomes" id="UP000240760"/>
    </source>
</evidence>
<feature type="compositionally biased region" description="Basic and acidic residues" evidence="1">
    <location>
        <begin position="132"/>
        <end position="145"/>
    </location>
</feature>
<feature type="region of interest" description="Disordered" evidence="1">
    <location>
        <begin position="121"/>
        <end position="150"/>
    </location>
</feature>
<gene>
    <name evidence="4" type="ORF">M440DRAFT_1422071</name>
</gene>
<evidence type="ECO:0000313" key="4">
    <source>
        <dbReference type="EMBL" id="PTB77033.1"/>
    </source>
</evidence>